<dbReference type="EMBL" id="JABFYL010000039">
    <property type="protein sequence ID" value="NVN51693.1"/>
    <property type="molecule type" value="Genomic_DNA"/>
</dbReference>
<dbReference type="InterPro" id="IPR035421">
    <property type="entry name" value="Terminase_6C"/>
</dbReference>
<organism evidence="3 4">
    <name type="scientific">Mycolicibacterium hippocampi</name>
    <dbReference type="NCBI Taxonomy" id="659824"/>
    <lineage>
        <taxon>Bacteria</taxon>
        <taxon>Bacillati</taxon>
        <taxon>Actinomycetota</taxon>
        <taxon>Actinomycetes</taxon>
        <taxon>Mycobacteriales</taxon>
        <taxon>Mycobacteriaceae</taxon>
        <taxon>Mycolicibacterium</taxon>
    </lineage>
</organism>
<dbReference type="RefSeq" id="WP_178359972.1">
    <property type="nucleotide sequence ID" value="NZ_JABFYL010000039.1"/>
</dbReference>
<reference evidence="3 4" key="1">
    <citation type="submission" date="2020-05" db="EMBL/GenBank/DDBJ databases">
        <title>Draft genome sequence of Mycobacterium hippocampi DL, isolated from European seabass, Dicentrarchus labrax, reared in fish farms.</title>
        <authorList>
            <person name="Stathopoulou P."/>
            <person name="Asimakis E."/>
            <person name="Tzokas K."/>
            <person name="Batargias C."/>
            <person name="Tsiamis G."/>
        </authorList>
    </citation>
    <scope>NUCLEOTIDE SEQUENCE [LARGE SCALE GENOMIC DNA]</scope>
    <source>
        <strain evidence="3 4">DL</strain>
    </source>
</reference>
<accession>A0A850PT90</accession>
<gene>
    <name evidence="3" type="ORF">HLY00_1681</name>
</gene>
<proteinExistence type="predicted"/>
<comment type="caution">
    <text evidence="3">The sequence shown here is derived from an EMBL/GenBank/DDBJ whole genome shotgun (WGS) entry which is preliminary data.</text>
</comment>
<evidence type="ECO:0000313" key="3">
    <source>
        <dbReference type="EMBL" id="NVN51693.1"/>
    </source>
</evidence>
<evidence type="ECO:0000259" key="2">
    <source>
        <dbReference type="Pfam" id="PF17289"/>
    </source>
</evidence>
<keyword evidence="1" id="KW-1188">Viral release from host cell</keyword>
<evidence type="ECO:0000256" key="1">
    <source>
        <dbReference type="ARBA" id="ARBA00022612"/>
    </source>
</evidence>
<feature type="domain" description="Terminase large subunit gp17-like C-terminal" evidence="2">
    <location>
        <begin position="311"/>
        <end position="390"/>
    </location>
</feature>
<sequence length="536" mass="56552">MKTTALSKVIGARALVSARSRRRPASPAELAKRMIPNYRITPTIALISDAIADAVANPDRRYIISTPPRTGKSVLTSQVGTVFALASNPDAMIILRSYSDSLAEEHSRAARRLIEDHGELLGISLSTDKASVGRWQLANARGGLLAGGILSGATGFGADLLIIDDPIKNSVEADSAAYRRRLSNEFRASLLSRLHPGASVLVVATRWAELDLSGELMAEDGSRWQHINVPAISTAGVPDALDRAPGIGMTTALGERTVEDFQEIQRAVGSRAWAALYLGVPSTPAGTLIRADWLENWRMPAAPPRPIKTVVGVDPSDSGSGDSCGIVAASIASDGTVAVIADQSAPMTSEQWATAAVSLAVDTGASEIAVEGFAARETYVRVVKDALSRYKITRPITVSSWPPKGSGRGGGDALARSAALIQGLEVGTARIAGHLPDLEDAAVGWQAGQHQPDQVAALVVAHDVLVHSLAGRVTFTNPAAHGGLRDRADTRSPIEARLGRRPGLAPVTPINSRLTRRISDGGYDPLGYQRTTRRGF</sequence>
<dbReference type="Pfam" id="PF03237">
    <property type="entry name" value="Terminase_6N"/>
    <property type="match status" value="1"/>
</dbReference>
<dbReference type="AlphaFoldDB" id="A0A850PT90"/>
<dbReference type="Pfam" id="PF17289">
    <property type="entry name" value="Terminase_6C"/>
    <property type="match status" value="1"/>
</dbReference>
<name>A0A850PT90_9MYCO</name>
<dbReference type="Proteomes" id="UP000570517">
    <property type="component" value="Unassembled WGS sequence"/>
</dbReference>
<protein>
    <recommendedName>
        <fullName evidence="2">Terminase large subunit gp17-like C-terminal domain-containing protein</fullName>
    </recommendedName>
</protein>
<keyword evidence="4" id="KW-1185">Reference proteome</keyword>
<evidence type="ECO:0000313" key="4">
    <source>
        <dbReference type="Proteomes" id="UP000570517"/>
    </source>
</evidence>